<keyword evidence="2" id="KW-0472">Membrane</keyword>
<evidence type="ECO:0000256" key="2">
    <source>
        <dbReference type="SAM" id="Phobius"/>
    </source>
</evidence>
<proteinExistence type="predicted"/>
<dbReference type="AlphaFoldDB" id="A0A8B6XCK2"/>
<feature type="transmembrane region" description="Helical" evidence="2">
    <location>
        <begin position="42"/>
        <end position="61"/>
    </location>
</feature>
<feature type="transmembrane region" description="Helical" evidence="2">
    <location>
        <begin position="112"/>
        <end position="134"/>
    </location>
</feature>
<protein>
    <recommendedName>
        <fullName evidence="5">DUF4405 domain-containing protein</fullName>
    </recommendedName>
</protein>
<feature type="transmembrane region" description="Helical" evidence="2">
    <location>
        <begin position="81"/>
        <end position="100"/>
    </location>
</feature>
<keyword evidence="2" id="KW-0812">Transmembrane</keyword>
<dbReference type="Proteomes" id="UP000675920">
    <property type="component" value="Unplaced"/>
</dbReference>
<dbReference type="OrthoDB" id="6228034at2"/>
<dbReference type="RefSeq" id="WP_156924491.1">
    <property type="nucleotide sequence ID" value="NZ_KI519499.1"/>
</dbReference>
<sequence>MHRSNPHRHPAASHAGHHLPGHAPRPVRTNPVPRWQRRLLDWPLLLLLASGLGWIALHYSIGGGTEEGLPHPAEPWLMKLHGLAGFAALVALGSFLPLHVPRGWRGGRRRMSAVLLFAGWSLAIGSAWVLYYAAPEDLRGAIGLAHAGVGATFGAILLMHRRLPAVNGSRPSAK</sequence>
<keyword evidence="3" id="KW-1185">Reference proteome</keyword>
<feature type="transmembrane region" description="Helical" evidence="2">
    <location>
        <begin position="140"/>
        <end position="160"/>
    </location>
</feature>
<organism evidence="3 4">
    <name type="scientific">Derxia gummosa DSM 723</name>
    <dbReference type="NCBI Taxonomy" id="1121388"/>
    <lineage>
        <taxon>Bacteria</taxon>
        <taxon>Pseudomonadati</taxon>
        <taxon>Pseudomonadota</taxon>
        <taxon>Betaproteobacteria</taxon>
        <taxon>Burkholderiales</taxon>
        <taxon>Alcaligenaceae</taxon>
        <taxon>Derxia</taxon>
    </lineage>
</organism>
<feature type="region of interest" description="Disordered" evidence="1">
    <location>
        <begin position="1"/>
        <end position="30"/>
    </location>
</feature>
<keyword evidence="2" id="KW-1133">Transmembrane helix</keyword>
<evidence type="ECO:0008006" key="5">
    <source>
        <dbReference type="Google" id="ProtNLM"/>
    </source>
</evidence>
<evidence type="ECO:0000313" key="3">
    <source>
        <dbReference type="Proteomes" id="UP000675920"/>
    </source>
</evidence>
<evidence type="ECO:0000313" key="4">
    <source>
        <dbReference type="RefSeq" id="WP_156924491.1"/>
    </source>
</evidence>
<name>A0A8B6XCK2_9BURK</name>
<evidence type="ECO:0000256" key="1">
    <source>
        <dbReference type="SAM" id="MobiDB-lite"/>
    </source>
</evidence>
<feature type="compositionally biased region" description="Basic residues" evidence="1">
    <location>
        <begin position="1"/>
        <end position="20"/>
    </location>
</feature>
<accession>A0A8B6XCK2</accession>
<reference evidence="4" key="1">
    <citation type="submission" date="2025-08" db="UniProtKB">
        <authorList>
            <consortium name="RefSeq"/>
        </authorList>
    </citation>
    <scope>IDENTIFICATION</scope>
</reference>